<evidence type="ECO:0000256" key="7">
    <source>
        <dbReference type="ARBA" id="ARBA00022692"/>
    </source>
</evidence>
<comment type="cofactor">
    <cofactor evidence="1">
        <name>Mg(2+)</name>
        <dbReference type="ChEBI" id="CHEBI:18420"/>
    </cofactor>
</comment>
<dbReference type="GO" id="GO:0016829">
    <property type="term" value="F:lyase activity"/>
    <property type="evidence" value="ECO:0007669"/>
    <property type="project" value="UniProtKB-KW"/>
</dbReference>
<dbReference type="Gene3D" id="3.50.50.60">
    <property type="entry name" value="FAD/NAD(P)-binding domain"/>
    <property type="match status" value="1"/>
</dbReference>
<evidence type="ECO:0000313" key="13">
    <source>
        <dbReference type="Proteomes" id="UP000186955"/>
    </source>
</evidence>
<comment type="pathway">
    <text evidence="3">Secondary metabolite biosynthesis; terpenoid biosynthesis.</text>
</comment>
<dbReference type="InterPro" id="IPR044878">
    <property type="entry name" value="UbiA_sf"/>
</dbReference>
<feature type="transmembrane region" description="Helical" evidence="11">
    <location>
        <begin position="581"/>
        <end position="603"/>
    </location>
</feature>
<name>A0A1Q5SWB6_9EURO</name>
<dbReference type="FunFam" id="1.10.357.140:FF:000008">
    <property type="entry name" value="4-hydroxybenzoate octaprenyltransferase"/>
    <property type="match status" value="1"/>
</dbReference>
<dbReference type="UniPathway" id="UPA00213"/>
<dbReference type="GO" id="GO:0004497">
    <property type="term" value="F:monooxygenase activity"/>
    <property type="evidence" value="ECO:0007669"/>
    <property type="project" value="InterPro"/>
</dbReference>
<dbReference type="STRING" id="1316194.A0A1Q5SWB6"/>
<dbReference type="Pfam" id="PF01040">
    <property type="entry name" value="UbiA"/>
    <property type="match status" value="1"/>
</dbReference>
<evidence type="ECO:0000256" key="4">
    <source>
        <dbReference type="ARBA" id="ARBA00005985"/>
    </source>
</evidence>
<dbReference type="InterPro" id="IPR039653">
    <property type="entry name" value="Prenyltransferase"/>
</dbReference>
<evidence type="ECO:0000256" key="9">
    <source>
        <dbReference type="ARBA" id="ARBA00023136"/>
    </source>
</evidence>
<gene>
    <name evidence="12" type="ORF">PENSUB_12825</name>
</gene>
<feature type="transmembrane region" description="Helical" evidence="11">
    <location>
        <begin position="460"/>
        <end position="481"/>
    </location>
</feature>
<dbReference type="PANTHER" id="PTHR47356:SF2">
    <property type="entry name" value="FAD-BINDING DOMAIN-CONTAINING PROTEIN-RELATED"/>
    <property type="match status" value="1"/>
</dbReference>
<dbReference type="PROSITE" id="PS00943">
    <property type="entry name" value="UBIA"/>
    <property type="match status" value="1"/>
</dbReference>
<dbReference type="CDD" id="cd13959">
    <property type="entry name" value="PT_UbiA_COQ2"/>
    <property type="match status" value="1"/>
</dbReference>
<dbReference type="Gene3D" id="1.10.357.140">
    <property type="entry name" value="UbiA prenyltransferase"/>
    <property type="match status" value="1"/>
</dbReference>
<comment type="similarity">
    <text evidence="5">Belongs to the paxB family.</text>
</comment>
<evidence type="ECO:0000256" key="6">
    <source>
        <dbReference type="ARBA" id="ARBA00022679"/>
    </source>
</evidence>
<proteinExistence type="inferred from homology"/>
<reference evidence="12 13" key="1">
    <citation type="submission" date="2016-10" db="EMBL/GenBank/DDBJ databases">
        <title>Genome sequence of the ascomycete fungus Penicillium subrubescens.</title>
        <authorList>
            <person name="De Vries R.P."/>
            <person name="Peng M."/>
            <person name="Dilokpimol A."/>
            <person name="Hilden K."/>
            <person name="Makela M.R."/>
            <person name="Grigoriev I."/>
            <person name="Riley R."/>
            <person name="Granchi Z."/>
        </authorList>
    </citation>
    <scope>NUCLEOTIDE SEQUENCE [LARGE SCALE GENOMIC DNA]</scope>
    <source>
        <strain evidence="12 13">CBS 132785</strain>
    </source>
</reference>
<keyword evidence="8 11" id="KW-1133">Transmembrane helix</keyword>
<evidence type="ECO:0000256" key="10">
    <source>
        <dbReference type="ARBA" id="ARBA00023239"/>
    </source>
</evidence>
<evidence type="ECO:0000256" key="3">
    <source>
        <dbReference type="ARBA" id="ARBA00004721"/>
    </source>
</evidence>
<dbReference type="EMBL" id="MNBE01000742">
    <property type="protein sequence ID" value="OKO92263.1"/>
    <property type="molecule type" value="Genomic_DNA"/>
</dbReference>
<protein>
    <submittedName>
        <fullName evidence="12">4-hydroxybenzoate octaprenyltransferase</fullName>
    </submittedName>
</protein>
<feature type="transmembrane region" description="Helical" evidence="11">
    <location>
        <begin position="538"/>
        <end position="560"/>
    </location>
</feature>
<dbReference type="GO" id="GO:0016114">
    <property type="term" value="P:terpenoid biosynthetic process"/>
    <property type="evidence" value="ECO:0007669"/>
    <property type="project" value="UniProtKB-UniPathway"/>
</dbReference>
<feature type="transmembrane region" description="Helical" evidence="11">
    <location>
        <begin position="26"/>
        <end position="44"/>
    </location>
</feature>
<dbReference type="Gene3D" id="1.20.120.1780">
    <property type="entry name" value="UbiA prenyltransferase"/>
    <property type="match status" value="1"/>
</dbReference>
<dbReference type="AlphaFoldDB" id="A0A1Q5SWB6"/>
<dbReference type="Pfam" id="PF25129">
    <property type="entry name" value="Pyr4-TMTC"/>
    <property type="match status" value="1"/>
</dbReference>
<feature type="transmembrane region" description="Helical" evidence="11">
    <location>
        <begin position="81"/>
        <end position="100"/>
    </location>
</feature>
<dbReference type="InterPro" id="IPR050562">
    <property type="entry name" value="FAD_mOase_fung"/>
</dbReference>
<keyword evidence="13" id="KW-1185">Reference proteome</keyword>
<dbReference type="InterPro" id="IPR030470">
    <property type="entry name" value="UbiA_prenylTrfase_CS"/>
</dbReference>
<evidence type="ECO:0000256" key="2">
    <source>
        <dbReference type="ARBA" id="ARBA00004141"/>
    </source>
</evidence>
<feature type="transmembrane region" description="Helical" evidence="11">
    <location>
        <begin position="609"/>
        <end position="627"/>
    </location>
</feature>
<evidence type="ECO:0000256" key="5">
    <source>
        <dbReference type="ARBA" id="ARBA00006757"/>
    </source>
</evidence>
<comment type="similarity">
    <text evidence="4">Belongs to the UbiA prenyltransferase family.</text>
</comment>
<feature type="transmembrane region" description="Helical" evidence="11">
    <location>
        <begin position="138"/>
        <end position="155"/>
    </location>
</feature>
<dbReference type="InterPro" id="IPR000537">
    <property type="entry name" value="UbiA_prenyltransferase"/>
</dbReference>
<keyword evidence="7 11" id="KW-0812">Transmembrane</keyword>
<dbReference type="SUPFAM" id="SSF51905">
    <property type="entry name" value="FAD/NAD(P)-binding domain"/>
    <property type="match status" value="1"/>
</dbReference>
<feature type="transmembrane region" description="Helical" evidence="11">
    <location>
        <begin position="112"/>
        <end position="132"/>
    </location>
</feature>
<evidence type="ECO:0000256" key="11">
    <source>
        <dbReference type="SAM" id="Phobius"/>
    </source>
</evidence>
<dbReference type="GO" id="GO:0004659">
    <property type="term" value="F:prenyltransferase activity"/>
    <property type="evidence" value="ECO:0007669"/>
    <property type="project" value="UniProtKB-ARBA"/>
</dbReference>
<accession>A0A1Q5SWB6</accession>
<dbReference type="PANTHER" id="PTHR47356">
    <property type="entry name" value="FAD-DEPENDENT MONOOXYGENASE ASQG-RELATED"/>
    <property type="match status" value="1"/>
</dbReference>
<keyword evidence="10" id="KW-0456">Lyase</keyword>
<evidence type="ECO:0000256" key="1">
    <source>
        <dbReference type="ARBA" id="ARBA00001946"/>
    </source>
</evidence>
<dbReference type="GO" id="GO:0016020">
    <property type="term" value="C:membrane"/>
    <property type="evidence" value="ECO:0007669"/>
    <property type="project" value="UniProtKB-SubCell"/>
</dbReference>
<sequence>MASGFLASIILQHRDAFASVAEFLRILAGICWTLNYFSMLYTSWKHKLPSTGIFPICCDIAWEYVYAFVHPTASAHWQGGVRVWFLVHCIVILFITRYAPNEWTNMPFVQRYIWLIYGAVILGFAAGQLAFAAEVGPALGFFYGGVLLNYPIVSLDRKKVLEILYDHYPDKSKIIANKRVLEVKLSHEEATVVTDDGQSYHGDLIVGADGVHSRVRSEMWRLADTMNPGLITPREKNSLTIEYACVFGISLPITGLRSGEHINRYGDKFCVITFHGKGDRVFWFIIQKLDRVYAYSDAPRYSPKDAAALCAKLRDVKLLGDVTVGDLWKTRQVASMMALEEGMFETWHFNRIVLLGDSTHKKDKAQLSLSKALAAYGELMRVHRPLGFYLNTSPYLVGVAFAASVSPTRIPLNIIAHRTALLSAWSFFLRCGGCVWNDLIDSDLDSQVSRTRSRPIPRGAVSKAHAALLTFIIFACGGYTVTSLPRPCLLDASIITFFALLYPFGKRFTDYPQLTLANIGWAVPMAMHSLGLEPLTQLLPTVCMYMFIATSIIMIDVIYARQDTEDDTKAGVRSMAVRFRNSINTVAYSLLYASTAFLATAGALAGLDLPFFILSVGGHFISFSILLQATRFGKSSKVEAHTKSPFFLATVFWVLGFVAENCIND</sequence>
<organism evidence="12 13">
    <name type="scientific">Penicillium subrubescens</name>
    <dbReference type="NCBI Taxonomy" id="1316194"/>
    <lineage>
        <taxon>Eukaryota</taxon>
        <taxon>Fungi</taxon>
        <taxon>Dikarya</taxon>
        <taxon>Ascomycota</taxon>
        <taxon>Pezizomycotina</taxon>
        <taxon>Eurotiomycetes</taxon>
        <taxon>Eurotiomycetidae</taxon>
        <taxon>Eurotiales</taxon>
        <taxon>Aspergillaceae</taxon>
        <taxon>Penicillium</taxon>
    </lineage>
</organism>
<dbReference type="GO" id="GO:0140722">
    <property type="term" value="P:mycophenolic acid biosynthetic process"/>
    <property type="evidence" value="ECO:0007669"/>
    <property type="project" value="UniProtKB-ARBA"/>
</dbReference>
<keyword evidence="6 12" id="KW-0808">Transferase</keyword>
<dbReference type="Proteomes" id="UP000186955">
    <property type="component" value="Unassembled WGS sequence"/>
</dbReference>
<comment type="caution">
    <text evidence="12">The sequence shown here is derived from an EMBL/GenBank/DDBJ whole genome shotgun (WGS) entry which is preliminary data.</text>
</comment>
<keyword evidence="9 11" id="KW-0472">Membrane</keyword>
<dbReference type="InterPro" id="IPR039020">
    <property type="entry name" value="PaxB-like"/>
</dbReference>
<evidence type="ECO:0000313" key="12">
    <source>
        <dbReference type="EMBL" id="OKO92263.1"/>
    </source>
</evidence>
<evidence type="ECO:0000256" key="8">
    <source>
        <dbReference type="ARBA" id="ARBA00022989"/>
    </source>
</evidence>
<comment type="subcellular location">
    <subcellularLocation>
        <location evidence="2">Membrane</location>
        <topology evidence="2">Multi-pass membrane protein</topology>
    </subcellularLocation>
</comment>
<dbReference type="InterPro" id="IPR036188">
    <property type="entry name" value="FAD/NAD-bd_sf"/>
</dbReference>